<dbReference type="PROSITE" id="PS50181">
    <property type="entry name" value="FBOX"/>
    <property type="match status" value="1"/>
</dbReference>
<feature type="region of interest" description="Disordered" evidence="1">
    <location>
        <begin position="1"/>
        <end position="37"/>
    </location>
</feature>
<accession>A0A835E8H5</accession>
<dbReference type="AlphaFoldDB" id="A0A835E8H5"/>
<keyword evidence="4" id="KW-1185">Reference proteome</keyword>
<reference evidence="3" key="1">
    <citation type="submission" date="2020-07" db="EMBL/GenBank/DDBJ databases">
        <title>Genome sequence and genetic diversity analysis of an under-domesticated orphan crop, white fonio (Digitaria exilis).</title>
        <authorList>
            <person name="Bennetzen J.L."/>
            <person name="Chen S."/>
            <person name="Ma X."/>
            <person name="Wang X."/>
            <person name="Yssel A.E.J."/>
            <person name="Chaluvadi S.R."/>
            <person name="Johnson M."/>
            <person name="Gangashetty P."/>
            <person name="Hamidou F."/>
            <person name="Sanogo M.D."/>
            <person name="Zwaenepoel A."/>
            <person name="Wallace J."/>
            <person name="Van De Peer Y."/>
            <person name="Van Deynze A."/>
        </authorList>
    </citation>
    <scope>NUCLEOTIDE SEQUENCE</scope>
    <source>
        <tissue evidence="3">Leaves</tissue>
    </source>
</reference>
<protein>
    <recommendedName>
        <fullName evidence="2">F-box domain-containing protein</fullName>
    </recommendedName>
</protein>
<dbReference type="SUPFAM" id="SSF81383">
    <property type="entry name" value="F-box domain"/>
    <property type="match status" value="2"/>
</dbReference>
<dbReference type="InterPro" id="IPR001810">
    <property type="entry name" value="F-box_dom"/>
</dbReference>
<organism evidence="3 4">
    <name type="scientific">Digitaria exilis</name>
    <dbReference type="NCBI Taxonomy" id="1010633"/>
    <lineage>
        <taxon>Eukaryota</taxon>
        <taxon>Viridiplantae</taxon>
        <taxon>Streptophyta</taxon>
        <taxon>Embryophyta</taxon>
        <taxon>Tracheophyta</taxon>
        <taxon>Spermatophyta</taxon>
        <taxon>Magnoliopsida</taxon>
        <taxon>Liliopsida</taxon>
        <taxon>Poales</taxon>
        <taxon>Poaceae</taxon>
        <taxon>PACMAD clade</taxon>
        <taxon>Panicoideae</taxon>
        <taxon>Panicodae</taxon>
        <taxon>Paniceae</taxon>
        <taxon>Anthephorinae</taxon>
        <taxon>Digitaria</taxon>
    </lineage>
</organism>
<dbReference type="Pfam" id="PF12937">
    <property type="entry name" value="F-box-like"/>
    <property type="match status" value="2"/>
</dbReference>
<proteinExistence type="predicted"/>
<evidence type="ECO:0000259" key="2">
    <source>
        <dbReference type="PROSITE" id="PS50181"/>
    </source>
</evidence>
<feature type="domain" description="F-box" evidence="2">
    <location>
        <begin position="35"/>
        <end position="81"/>
    </location>
</feature>
<dbReference type="CDD" id="cd22162">
    <property type="entry name" value="F-box_AtSKIP3-like"/>
    <property type="match status" value="2"/>
</dbReference>
<evidence type="ECO:0000313" key="4">
    <source>
        <dbReference type="Proteomes" id="UP000636709"/>
    </source>
</evidence>
<name>A0A835E8H5_9POAL</name>
<evidence type="ECO:0000313" key="3">
    <source>
        <dbReference type="EMBL" id="KAF8669972.1"/>
    </source>
</evidence>
<comment type="caution">
    <text evidence="3">The sequence shown here is derived from an EMBL/GenBank/DDBJ whole genome shotgun (WGS) entry which is preliminary data.</text>
</comment>
<dbReference type="SMART" id="SM00256">
    <property type="entry name" value="FBOX"/>
    <property type="match status" value="2"/>
</dbReference>
<dbReference type="Proteomes" id="UP000636709">
    <property type="component" value="Unassembled WGS sequence"/>
</dbReference>
<dbReference type="Gene3D" id="1.20.1280.50">
    <property type="match status" value="2"/>
</dbReference>
<dbReference type="PANTHER" id="PTHR32278">
    <property type="entry name" value="F-BOX DOMAIN-CONTAINING PROTEIN"/>
    <property type="match status" value="1"/>
</dbReference>
<feature type="region of interest" description="Disordered" evidence="1">
    <location>
        <begin position="84"/>
        <end position="103"/>
    </location>
</feature>
<sequence>MSFRHHPCVGVHTPATATADETARHRPQETPPTTTTQVEDLPEACLAQVIALTSPRDASRCAAVSPAFRAAADSDDVWRRFLPRRLPGNLQPPPPPAIAGEQDGRRKKDAYLDLCDAGVLVVDGGGGGVKVWLEKATGAKCYALSARRLSLPWDGGEFSWRWTTTHPLSSRFTEVVELVDCTCLDIYGTLPAAALTPATPYAAYLVYGTAAETEDGGHRGLSYPDQETTVVVGGRVVARHAVCLLPDEDEMRKFIRAVVVACGDEAAPATARRPTRREDGWWEMEMGWLTVAREEMEEEEEVVVSFELIENKERIDALYCIDDRLGLGMNSIVGDLPEECLAQAIALTSPRDACRCAAVSPAFRAAADSDHVWRAFLPNQLTSGVVVLHHHHPMVRRTKDVYLGLCDAGGVAADVVGGGEEGGVCRVWIDRDTDAMCYAISARRLSLPWDDGEFSWRFTHHPLSRFMEVAELVDCTSLDIYGNLPTVALTPAAGAEAGPPAMARRPRRREDGWWEMEMGRLSVAGDEEKEQEVVVSFEVLGWYPKRGLVVEGIEFRPVVHNSAT</sequence>
<gene>
    <name evidence="3" type="ORF">HU200_051156</name>
</gene>
<dbReference type="PANTHER" id="PTHR32278:SF12">
    <property type="entry name" value="OS08G0150700 PROTEIN"/>
    <property type="match status" value="1"/>
</dbReference>
<evidence type="ECO:0000256" key="1">
    <source>
        <dbReference type="SAM" id="MobiDB-lite"/>
    </source>
</evidence>
<dbReference type="Pfam" id="PF14299">
    <property type="entry name" value="PP2"/>
    <property type="match status" value="3"/>
</dbReference>
<dbReference type="InterPro" id="IPR025886">
    <property type="entry name" value="PP2-like"/>
</dbReference>
<dbReference type="EMBL" id="JACEFO010002268">
    <property type="protein sequence ID" value="KAF8669972.1"/>
    <property type="molecule type" value="Genomic_DNA"/>
</dbReference>
<dbReference type="InterPro" id="IPR036047">
    <property type="entry name" value="F-box-like_dom_sf"/>
</dbReference>